<dbReference type="Proteomes" id="UP000694426">
    <property type="component" value="Unplaced"/>
</dbReference>
<dbReference type="GO" id="GO:1904022">
    <property type="term" value="P:positive regulation of G protein-coupled receptor internalization"/>
    <property type="evidence" value="ECO:0007669"/>
    <property type="project" value="Ensembl"/>
</dbReference>
<feature type="chain" id="PRO_5034657845" description="Apelin" evidence="12">
    <location>
        <begin position="26"/>
        <end position="81"/>
    </location>
</feature>
<organism evidence="13 14">
    <name type="scientific">Anser brachyrhynchus</name>
    <name type="common">Pink-footed goose</name>
    <dbReference type="NCBI Taxonomy" id="132585"/>
    <lineage>
        <taxon>Eukaryota</taxon>
        <taxon>Metazoa</taxon>
        <taxon>Chordata</taxon>
        <taxon>Craniata</taxon>
        <taxon>Vertebrata</taxon>
        <taxon>Euteleostomi</taxon>
        <taxon>Archelosauria</taxon>
        <taxon>Archosauria</taxon>
        <taxon>Dinosauria</taxon>
        <taxon>Saurischia</taxon>
        <taxon>Theropoda</taxon>
        <taxon>Coelurosauria</taxon>
        <taxon>Aves</taxon>
        <taxon>Neognathae</taxon>
        <taxon>Galloanserae</taxon>
        <taxon>Anseriformes</taxon>
        <taxon>Anatidae</taxon>
        <taxon>Anserinae</taxon>
        <taxon>Anser</taxon>
    </lineage>
</organism>
<proteinExistence type="inferred from homology"/>
<evidence type="ECO:0000256" key="12">
    <source>
        <dbReference type="SAM" id="SignalP"/>
    </source>
</evidence>
<dbReference type="GO" id="GO:0007193">
    <property type="term" value="P:adenylate cyclase-inhibiting G protein-coupled receptor signaling pathway"/>
    <property type="evidence" value="ECO:0007669"/>
    <property type="project" value="Ensembl"/>
</dbReference>
<dbReference type="GO" id="GO:1905564">
    <property type="term" value="P:positive regulation of vascular endothelial cell proliferation"/>
    <property type="evidence" value="ECO:0007669"/>
    <property type="project" value="Ensembl"/>
</dbReference>
<dbReference type="GO" id="GO:0060976">
    <property type="term" value="P:coronary vasculature development"/>
    <property type="evidence" value="ECO:0007669"/>
    <property type="project" value="Ensembl"/>
</dbReference>
<keyword evidence="5" id="KW-0964">Secreted</keyword>
<protein>
    <recommendedName>
        <fullName evidence="3">Apelin</fullName>
    </recommendedName>
    <alternativeName>
        <fullName evidence="10">APJ endogenous ligand</fullName>
    </alternativeName>
</protein>
<dbReference type="GO" id="GO:0040037">
    <property type="term" value="P:negative regulation of fibroblast growth factor receptor signaling pathway"/>
    <property type="evidence" value="ECO:0007669"/>
    <property type="project" value="Ensembl"/>
</dbReference>
<evidence type="ECO:0000256" key="10">
    <source>
        <dbReference type="ARBA" id="ARBA00030305"/>
    </source>
</evidence>
<dbReference type="GO" id="GO:0060183">
    <property type="term" value="P:apelin receptor signaling pathway"/>
    <property type="evidence" value="ECO:0007669"/>
    <property type="project" value="Ensembl"/>
</dbReference>
<accession>A0A8B9BDF6</accession>
<feature type="region of interest" description="Disordered" evidence="11">
    <location>
        <begin position="28"/>
        <end position="81"/>
    </location>
</feature>
<name>A0A8B9BDF6_9AVES</name>
<dbReference type="GO" id="GO:0002031">
    <property type="term" value="P:G protein-coupled receptor internalization"/>
    <property type="evidence" value="ECO:0007669"/>
    <property type="project" value="Ensembl"/>
</dbReference>
<evidence type="ECO:0000256" key="9">
    <source>
        <dbReference type="ARBA" id="ARBA00023218"/>
    </source>
</evidence>
<evidence type="ECO:0000256" key="7">
    <source>
        <dbReference type="ARBA" id="ARBA00022702"/>
    </source>
</evidence>
<dbReference type="GO" id="GO:0005179">
    <property type="term" value="F:hormone activity"/>
    <property type="evidence" value="ECO:0007669"/>
    <property type="project" value="UniProtKB-KW"/>
</dbReference>
<evidence type="ECO:0000256" key="3">
    <source>
        <dbReference type="ARBA" id="ARBA00020395"/>
    </source>
</evidence>
<keyword evidence="9" id="KW-0306">Gastrulation</keyword>
<comment type="similarity">
    <text evidence="2">Belongs to the apelin family.</text>
</comment>
<dbReference type="PANTHER" id="PTHR15953:SF0">
    <property type="entry name" value="APELIN"/>
    <property type="match status" value="1"/>
</dbReference>
<evidence type="ECO:0000256" key="4">
    <source>
        <dbReference type="ARBA" id="ARBA00022473"/>
    </source>
</evidence>
<keyword evidence="14" id="KW-1185">Reference proteome</keyword>
<evidence type="ECO:0000256" key="2">
    <source>
        <dbReference type="ARBA" id="ARBA00008623"/>
    </source>
</evidence>
<evidence type="ECO:0000256" key="11">
    <source>
        <dbReference type="SAM" id="MobiDB-lite"/>
    </source>
</evidence>
<dbReference type="InterPro" id="IPR026155">
    <property type="entry name" value="Apelin"/>
</dbReference>
<dbReference type="AlphaFoldDB" id="A0A8B9BDF6"/>
<evidence type="ECO:0000313" key="13">
    <source>
        <dbReference type="Ensembl" id="ENSABRP00000002486.1"/>
    </source>
</evidence>
<evidence type="ECO:0000313" key="14">
    <source>
        <dbReference type="Proteomes" id="UP000694426"/>
    </source>
</evidence>
<gene>
    <name evidence="13" type="primary">APLN</name>
</gene>
<dbReference type="GO" id="GO:0001525">
    <property type="term" value="P:angiogenesis"/>
    <property type="evidence" value="ECO:0007669"/>
    <property type="project" value="UniProtKB-KW"/>
</dbReference>
<dbReference type="GeneTree" id="ENSGT00390000014020"/>
<dbReference type="Ensembl" id="ENSABRT00000003633.1">
    <property type="protein sequence ID" value="ENSABRP00000002486.1"/>
    <property type="gene ID" value="ENSABRG00000002437.1"/>
</dbReference>
<dbReference type="PANTHER" id="PTHR15953">
    <property type="entry name" value="APELIN"/>
    <property type="match status" value="1"/>
</dbReference>
<dbReference type="GO" id="GO:0031704">
    <property type="term" value="F:apelin receptor binding"/>
    <property type="evidence" value="ECO:0007669"/>
    <property type="project" value="Ensembl"/>
</dbReference>
<feature type="compositionally biased region" description="Basic residues" evidence="11">
    <location>
        <begin position="62"/>
        <end position="75"/>
    </location>
</feature>
<keyword evidence="7" id="KW-0372">Hormone</keyword>
<dbReference type="GO" id="GO:1904706">
    <property type="term" value="P:negative regulation of vascular associated smooth muscle cell proliferation"/>
    <property type="evidence" value="ECO:0007669"/>
    <property type="project" value="Ensembl"/>
</dbReference>
<evidence type="ECO:0000256" key="6">
    <source>
        <dbReference type="ARBA" id="ARBA00022657"/>
    </source>
</evidence>
<evidence type="ECO:0000256" key="8">
    <source>
        <dbReference type="ARBA" id="ARBA00022729"/>
    </source>
</evidence>
<dbReference type="GO" id="GO:0005615">
    <property type="term" value="C:extracellular space"/>
    <property type="evidence" value="ECO:0007669"/>
    <property type="project" value="Ensembl"/>
</dbReference>
<keyword evidence="8 12" id="KW-0732">Signal</keyword>
<keyword evidence="4" id="KW-0217">Developmental protein</keyword>
<evidence type="ECO:0000256" key="1">
    <source>
        <dbReference type="ARBA" id="ARBA00004239"/>
    </source>
</evidence>
<dbReference type="GO" id="GO:0007369">
    <property type="term" value="P:gastrulation"/>
    <property type="evidence" value="ECO:0007669"/>
    <property type="project" value="UniProtKB-KW"/>
</dbReference>
<dbReference type="GO" id="GO:1902895">
    <property type="term" value="P:positive regulation of miRNA transcription"/>
    <property type="evidence" value="ECO:0007669"/>
    <property type="project" value="Ensembl"/>
</dbReference>
<sequence>MAERRRLLALLLLLLLLLCLALAAAAGECGPVPDGTGPEQGRIRTLVRPRGARRGAGQRAGGWRRLRRPRPRLSHKGPMPF</sequence>
<dbReference type="Pfam" id="PF15360">
    <property type="entry name" value="Apelin"/>
    <property type="match status" value="1"/>
</dbReference>
<reference evidence="13" key="1">
    <citation type="submission" date="2025-08" db="UniProtKB">
        <authorList>
            <consortium name="Ensembl"/>
        </authorList>
    </citation>
    <scope>IDENTIFICATION</scope>
</reference>
<feature type="signal peptide" evidence="12">
    <location>
        <begin position="1"/>
        <end position="25"/>
    </location>
</feature>
<comment type="subcellular location">
    <subcellularLocation>
        <location evidence="1">Secreted</location>
        <location evidence="1">Extracellular space</location>
    </subcellularLocation>
</comment>
<evidence type="ECO:0000256" key="5">
    <source>
        <dbReference type="ARBA" id="ARBA00022525"/>
    </source>
</evidence>
<dbReference type="GO" id="GO:0010629">
    <property type="term" value="P:negative regulation of gene expression"/>
    <property type="evidence" value="ECO:0007669"/>
    <property type="project" value="Ensembl"/>
</dbReference>
<reference evidence="13" key="2">
    <citation type="submission" date="2025-09" db="UniProtKB">
        <authorList>
            <consortium name="Ensembl"/>
        </authorList>
    </citation>
    <scope>IDENTIFICATION</scope>
</reference>
<keyword evidence="6" id="KW-0037">Angiogenesis</keyword>